<protein>
    <submittedName>
        <fullName evidence="1">Uncharacterized protein</fullName>
    </submittedName>
</protein>
<accession>A0A0E9N7S6</accession>
<organism evidence="1 2">
    <name type="scientific">Flavihumibacter petaseus NBRC 106054</name>
    <dbReference type="NCBI Taxonomy" id="1220578"/>
    <lineage>
        <taxon>Bacteria</taxon>
        <taxon>Pseudomonadati</taxon>
        <taxon>Bacteroidota</taxon>
        <taxon>Chitinophagia</taxon>
        <taxon>Chitinophagales</taxon>
        <taxon>Chitinophagaceae</taxon>
        <taxon>Flavihumibacter</taxon>
    </lineage>
</organism>
<evidence type="ECO:0000313" key="2">
    <source>
        <dbReference type="Proteomes" id="UP000033121"/>
    </source>
</evidence>
<dbReference type="EMBL" id="BBWV01000005">
    <property type="protein sequence ID" value="GAO45405.1"/>
    <property type="molecule type" value="Genomic_DNA"/>
</dbReference>
<dbReference type="Proteomes" id="UP000033121">
    <property type="component" value="Unassembled WGS sequence"/>
</dbReference>
<proteinExistence type="predicted"/>
<keyword evidence="2" id="KW-1185">Reference proteome</keyword>
<dbReference type="AlphaFoldDB" id="A0A0E9N7S6"/>
<name>A0A0E9N7S6_9BACT</name>
<sequence>MVVAGGNELSSIDIVAFPNSGRIEQQTMNGAGIVNVDMGSELMFSGIASNPGGVKTFSVEVSQNGSSLYSAKTENIPNASNKVNNPTRILGTNGSGGAGSQPMTVTNLSAPVEVSTTAAGFGTNTNSFKVTYVPVDPNQRGKDQQIKVTLHRQITSNLYTAEFPETPFSGKITGISNPGSAELIFLKKGQSPANCNAINNPAALVILAVGSQVFPADIDALFGPSHTLPVTFMACTNPAAGSSPLTVDVLVTFHVN</sequence>
<dbReference type="STRING" id="1220578.FPE01S_05_01000"/>
<evidence type="ECO:0000313" key="1">
    <source>
        <dbReference type="EMBL" id="GAO45405.1"/>
    </source>
</evidence>
<comment type="caution">
    <text evidence="1">The sequence shown here is derived from an EMBL/GenBank/DDBJ whole genome shotgun (WGS) entry which is preliminary data.</text>
</comment>
<reference evidence="1 2" key="1">
    <citation type="submission" date="2015-04" db="EMBL/GenBank/DDBJ databases">
        <title>Whole genome shotgun sequence of Flavihumibacter petaseus NBRC 106054.</title>
        <authorList>
            <person name="Miyazawa S."/>
            <person name="Hosoyama A."/>
            <person name="Hashimoto M."/>
            <person name="Noguchi M."/>
            <person name="Tsuchikane K."/>
            <person name="Ohji S."/>
            <person name="Yamazoe A."/>
            <person name="Ichikawa N."/>
            <person name="Kimura A."/>
            <person name="Fujita N."/>
        </authorList>
    </citation>
    <scope>NUCLEOTIDE SEQUENCE [LARGE SCALE GENOMIC DNA]</scope>
    <source>
        <strain evidence="1 2">NBRC 106054</strain>
    </source>
</reference>
<gene>
    <name evidence="1" type="ORF">FPE01S_05_01000</name>
</gene>